<keyword evidence="8" id="KW-0325">Glycoprotein</keyword>
<evidence type="ECO:0000256" key="9">
    <source>
        <dbReference type="ARBA" id="ARBA00035112"/>
    </source>
</evidence>
<gene>
    <name evidence="11" type="ORF">QBC38DRAFT_520194</name>
</gene>
<evidence type="ECO:0000256" key="1">
    <source>
        <dbReference type="ARBA" id="ARBA00004167"/>
    </source>
</evidence>
<comment type="subcellular location">
    <subcellularLocation>
        <location evidence="1">Membrane</location>
        <topology evidence="1">Single-pass membrane protein</topology>
    </subcellularLocation>
</comment>
<dbReference type="GO" id="GO:0016491">
    <property type="term" value="F:oxidoreductase activity"/>
    <property type="evidence" value="ECO:0007669"/>
    <property type="project" value="UniProtKB-KW"/>
</dbReference>
<keyword evidence="6" id="KW-0843">Virulence</keyword>
<dbReference type="EMBL" id="MU865489">
    <property type="protein sequence ID" value="KAK4222122.1"/>
    <property type="molecule type" value="Genomic_DNA"/>
</dbReference>
<evidence type="ECO:0000256" key="2">
    <source>
        <dbReference type="ARBA" id="ARBA00004685"/>
    </source>
</evidence>
<evidence type="ECO:0000256" key="3">
    <source>
        <dbReference type="ARBA" id="ARBA00022692"/>
    </source>
</evidence>
<keyword evidence="7" id="KW-0472">Membrane</keyword>
<dbReference type="GO" id="GO:0043386">
    <property type="term" value="P:mycotoxin biosynthetic process"/>
    <property type="evidence" value="ECO:0007669"/>
    <property type="project" value="InterPro"/>
</dbReference>
<reference evidence="11" key="1">
    <citation type="journal article" date="2023" name="Mol. Phylogenet. Evol.">
        <title>Genome-scale phylogeny and comparative genomics of the fungal order Sordariales.</title>
        <authorList>
            <person name="Hensen N."/>
            <person name="Bonometti L."/>
            <person name="Westerberg I."/>
            <person name="Brannstrom I.O."/>
            <person name="Guillou S."/>
            <person name="Cros-Aarteil S."/>
            <person name="Calhoun S."/>
            <person name="Haridas S."/>
            <person name="Kuo A."/>
            <person name="Mondo S."/>
            <person name="Pangilinan J."/>
            <person name="Riley R."/>
            <person name="LaButti K."/>
            <person name="Andreopoulos B."/>
            <person name="Lipzen A."/>
            <person name="Chen C."/>
            <person name="Yan M."/>
            <person name="Daum C."/>
            <person name="Ng V."/>
            <person name="Clum A."/>
            <person name="Steindorff A."/>
            <person name="Ohm R.A."/>
            <person name="Martin F."/>
            <person name="Silar P."/>
            <person name="Natvig D.O."/>
            <person name="Lalanne C."/>
            <person name="Gautier V."/>
            <person name="Ament-Velasquez S.L."/>
            <person name="Kruys A."/>
            <person name="Hutchinson M.I."/>
            <person name="Powell A.J."/>
            <person name="Barry K."/>
            <person name="Miller A.N."/>
            <person name="Grigoriev I.V."/>
            <person name="Debuchy R."/>
            <person name="Gladieux P."/>
            <person name="Hiltunen Thoren M."/>
            <person name="Johannesson H."/>
        </authorList>
    </citation>
    <scope>NUCLEOTIDE SEQUENCE</scope>
    <source>
        <strain evidence="11">CBS 990.96</strain>
    </source>
</reference>
<comment type="similarity">
    <text evidence="9">Belongs to the ustYa family.</text>
</comment>
<sequence length="282" mass="32158">MMQPIKSPLPLYKDIQHESDNHQHTQDETHTDASSALMSGEDKAWSDITAGDHHHHHHHPSQRRKRACSIIMSARSILDTILLLIILGLLVERRWWYKTEKSARFDVTGDITGFAPQISQQITTFKPDPMFVPENGSDFFSEQVKQKWLGIVPRGLGYVQINDTSQFNNLPTPLKFYPNSTFTTSMTHQLHCLHAIVRVVAAYTSDRLDMLPEEGAWHVAHCFDYMRQSIMCAGDLALEGQQTTFPPNVKGSDGWDAKHVCKDYGQILKHLEGNRADDELWI</sequence>
<evidence type="ECO:0008006" key="13">
    <source>
        <dbReference type="Google" id="ProtNLM"/>
    </source>
</evidence>
<name>A0AAN6YSK1_9PEZI</name>
<dbReference type="AlphaFoldDB" id="A0AAN6YSK1"/>
<protein>
    <recommendedName>
        <fullName evidence="13">Oxidase ustYa</fullName>
    </recommendedName>
</protein>
<proteinExistence type="inferred from homology"/>
<evidence type="ECO:0000256" key="6">
    <source>
        <dbReference type="ARBA" id="ARBA00023026"/>
    </source>
</evidence>
<comment type="pathway">
    <text evidence="2">Mycotoxin biosynthesis.</text>
</comment>
<evidence type="ECO:0000256" key="7">
    <source>
        <dbReference type="ARBA" id="ARBA00023136"/>
    </source>
</evidence>
<keyword evidence="3" id="KW-0812">Transmembrane</keyword>
<dbReference type="GO" id="GO:0016020">
    <property type="term" value="C:membrane"/>
    <property type="evidence" value="ECO:0007669"/>
    <property type="project" value="UniProtKB-SubCell"/>
</dbReference>
<dbReference type="PANTHER" id="PTHR33365">
    <property type="entry name" value="YALI0B05434P"/>
    <property type="match status" value="1"/>
</dbReference>
<evidence type="ECO:0000256" key="10">
    <source>
        <dbReference type="SAM" id="MobiDB-lite"/>
    </source>
</evidence>
<accession>A0AAN6YSK1</accession>
<feature type="compositionally biased region" description="Basic and acidic residues" evidence="10">
    <location>
        <begin position="19"/>
        <end position="31"/>
    </location>
</feature>
<feature type="region of interest" description="Disordered" evidence="10">
    <location>
        <begin position="19"/>
        <end position="38"/>
    </location>
</feature>
<reference evidence="11" key="2">
    <citation type="submission" date="2023-05" db="EMBL/GenBank/DDBJ databases">
        <authorList>
            <consortium name="Lawrence Berkeley National Laboratory"/>
            <person name="Steindorff A."/>
            <person name="Hensen N."/>
            <person name="Bonometti L."/>
            <person name="Westerberg I."/>
            <person name="Brannstrom I.O."/>
            <person name="Guillou S."/>
            <person name="Cros-Aarteil S."/>
            <person name="Calhoun S."/>
            <person name="Haridas S."/>
            <person name="Kuo A."/>
            <person name="Mondo S."/>
            <person name="Pangilinan J."/>
            <person name="Riley R."/>
            <person name="Labutti K."/>
            <person name="Andreopoulos B."/>
            <person name="Lipzen A."/>
            <person name="Chen C."/>
            <person name="Yanf M."/>
            <person name="Daum C."/>
            <person name="Ng V."/>
            <person name="Clum A."/>
            <person name="Ohm R."/>
            <person name="Martin F."/>
            <person name="Silar P."/>
            <person name="Natvig D."/>
            <person name="Lalanne C."/>
            <person name="Gautier V."/>
            <person name="Ament-Velasquez S.L."/>
            <person name="Kruys A."/>
            <person name="Hutchinson M.I."/>
            <person name="Powell A.J."/>
            <person name="Barry K."/>
            <person name="Miller A.N."/>
            <person name="Grigoriev I.V."/>
            <person name="Debuchy R."/>
            <person name="Gladieux P."/>
            <person name="Thoren M.H."/>
            <person name="Johannesson H."/>
        </authorList>
    </citation>
    <scope>NUCLEOTIDE SEQUENCE</scope>
    <source>
        <strain evidence="11">CBS 990.96</strain>
    </source>
</reference>
<keyword evidence="12" id="KW-1185">Reference proteome</keyword>
<dbReference type="Pfam" id="PF11807">
    <property type="entry name" value="UstYa"/>
    <property type="match status" value="1"/>
</dbReference>
<keyword evidence="4" id="KW-1133">Transmembrane helix</keyword>
<evidence type="ECO:0000256" key="8">
    <source>
        <dbReference type="ARBA" id="ARBA00023180"/>
    </source>
</evidence>
<evidence type="ECO:0000256" key="4">
    <source>
        <dbReference type="ARBA" id="ARBA00022989"/>
    </source>
</evidence>
<dbReference type="InterPro" id="IPR021765">
    <property type="entry name" value="UstYa-like"/>
</dbReference>
<dbReference type="PANTHER" id="PTHR33365:SF11">
    <property type="entry name" value="TAT PATHWAY SIGNAL SEQUENCE"/>
    <property type="match status" value="1"/>
</dbReference>
<comment type="caution">
    <text evidence="11">The sequence shown here is derived from an EMBL/GenBank/DDBJ whole genome shotgun (WGS) entry which is preliminary data.</text>
</comment>
<keyword evidence="5" id="KW-0560">Oxidoreductase</keyword>
<dbReference type="Proteomes" id="UP001301958">
    <property type="component" value="Unassembled WGS sequence"/>
</dbReference>
<evidence type="ECO:0000256" key="5">
    <source>
        <dbReference type="ARBA" id="ARBA00023002"/>
    </source>
</evidence>
<evidence type="ECO:0000313" key="11">
    <source>
        <dbReference type="EMBL" id="KAK4222122.1"/>
    </source>
</evidence>
<organism evidence="11 12">
    <name type="scientific">Podospora fimiseda</name>
    <dbReference type="NCBI Taxonomy" id="252190"/>
    <lineage>
        <taxon>Eukaryota</taxon>
        <taxon>Fungi</taxon>
        <taxon>Dikarya</taxon>
        <taxon>Ascomycota</taxon>
        <taxon>Pezizomycotina</taxon>
        <taxon>Sordariomycetes</taxon>
        <taxon>Sordariomycetidae</taxon>
        <taxon>Sordariales</taxon>
        <taxon>Podosporaceae</taxon>
        <taxon>Podospora</taxon>
    </lineage>
</organism>
<evidence type="ECO:0000313" key="12">
    <source>
        <dbReference type="Proteomes" id="UP001301958"/>
    </source>
</evidence>